<evidence type="ECO:0000256" key="11">
    <source>
        <dbReference type="ARBA" id="ARBA00023033"/>
    </source>
</evidence>
<evidence type="ECO:0000256" key="5">
    <source>
        <dbReference type="ARBA" id="ARBA00022617"/>
    </source>
</evidence>
<dbReference type="GO" id="GO:0005789">
    <property type="term" value="C:endoplasmic reticulum membrane"/>
    <property type="evidence" value="ECO:0007669"/>
    <property type="project" value="UniProtKB-SubCell"/>
</dbReference>
<dbReference type="InterPro" id="IPR002401">
    <property type="entry name" value="Cyt_P450_E_grp-I"/>
</dbReference>
<keyword evidence="10 13" id="KW-0408">Iron</keyword>
<dbReference type="GO" id="GO:0020037">
    <property type="term" value="F:heme binding"/>
    <property type="evidence" value="ECO:0007669"/>
    <property type="project" value="InterPro"/>
</dbReference>
<dbReference type="InterPro" id="IPR008071">
    <property type="entry name" value="Cyt_P450_E_grp-I_CYP2J-like"/>
</dbReference>
<dbReference type="PRINTS" id="PR01688">
    <property type="entry name" value="EP450ICYP2J"/>
</dbReference>
<evidence type="ECO:0000256" key="14">
    <source>
        <dbReference type="RuleBase" id="RU000461"/>
    </source>
</evidence>
<dbReference type="InterPro" id="IPR036396">
    <property type="entry name" value="Cyt_P450_sf"/>
</dbReference>
<evidence type="ECO:0000256" key="8">
    <source>
        <dbReference type="ARBA" id="ARBA00022848"/>
    </source>
</evidence>
<keyword evidence="5 13" id="KW-0349">Heme</keyword>
<sequence length="507" mass="58435">MEISGRERLSCRFLQVRECVLGSSWLVWNCSCSLVLCFSASLSNHQRVWSPAWTTYWEPHTALNHTSCVLCHAKEFAEKYGNLFSIQIFGPRAVVVNGYKLVKELYVNQGDHFADRPVFPLFHDIFKDKGLVASSGYAWKQQRRFALTTLRNFGLGKKSLEPSILLECRYLIEAMSNEQGNRFNPQFLINNAVSNVICVLVFGSRFEYSNSEFQDLLKMMNQAFYLEGTIWAQMYNMVPRIMRRLPGPHQRVIQLWGNVFNYVRAKVDEHKMDRDFSNPRDYIDCFLEEMEKRKDDKAADFSIENLCFCAMDLFIAGTETTSTTLYWGLLYMTKYPEIQAKVHAEIDQVVGSSRQPSMMDRDNLPYTNAVIHEIQRMGNIIPFNLARATSKDVQIGEYTIPKGASVFGNLTSVLFDETEWETPKSFNPGHFLNNDGNFRRREAFMPFSAGKRVCLGEQLARMELFLFFSSLLQRFTFKPPEGVEPSLEFKLGATHSPKPYELCAVPR</sequence>
<dbReference type="GO" id="GO:0006805">
    <property type="term" value="P:xenobiotic metabolic process"/>
    <property type="evidence" value="ECO:0007669"/>
    <property type="project" value="TreeGrafter"/>
</dbReference>
<proteinExistence type="inferred from homology"/>
<evidence type="ECO:0000256" key="4">
    <source>
        <dbReference type="ARBA" id="ARBA00010617"/>
    </source>
</evidence>
<organism evidence="15 16">
    <name type="scientific">Astyanax mexicanus</name>
    <name type="common">Blind cave fish</name>
    <name type="synonym">Astyanax fasciatus mexicanus</name>
    <dbReference type="NCBI Taxonomy" id="7994"/>
    <lineage>
        <taxon>Eukaryota</taxon>
        <taxon>Metazoa</taxon>
        <taxon>Chordata</taxon>
        <taxon>Craniata</taxon>
        <taxon>Vertebrata</taxon>
        <taxon>Euteleostomi</taxon>
        <taxon>Actinopterygii</taxon>
        <taxon>Neopterygii</taxon>
        <taxon>Teleostei</taxon>
        <taxon>Ostariophysi</taxon>
        <taxon>Characiformes</taxon>
        <taxon>Characoidei</taxon>
        <taxon>Acestrorhamphidae</taxon>
        <taxon>Acestrorhamphinae</taxon>
        <taxon>Astyanax</taxon>
    </lineage>
</organism>
<evidence type="ECO:0000256" key="9">
    <source>
        <dbReference type="ARBA" id="ARBA00023002"/>
    </source>
</evidence>
<evidence type="ECO:0000256" key="7">
    <source>
        <dbReference type="ARBA" id="ARBA00022824"/>
    </source>
</evidence>
<evidence type="ECO:0000256" key="3">
    <source>
        <dbReference type="ARBA" id="ARBA00004586"/>
    </source>
</evidence>
<keyword evidence="6 13" id="KW-0479">Metal-binding</keyword>
<evidence type="ECO:0000256" key="13">
    <source>
        <dbReference type="PIRSR" id="PIRSR602401-1"/>
    </source>
</evidence>
<dbReference type="Gene3D" id="1.10.630.10">
    <property type="entry name" value="Cytochrome P450"/>
    <property type="match status" value="1"/>
</dbReference>
<dbReference type="FunFam" id="1.10.630.10:FF:000004">
    <property type="entry name" value="cytochrome P450 2D15 isoform X1"/>
    <property type="match status" value="1"/>
</dbReference>
<evidence type="ECO:0000256" key="10">
    <source>
        <dbReference type="ARBA" id="ARBA00023004"/>
    </source>
</evidence>
<evidence type="ECO:0000256" key="6">
    <source>
        <dbReference type="ARBA" id="ARBA00022723"/>
    </source>
</evidence>
<dbReference type="Pfam" id="PF00067">
    <property type="entry name" value="p450"/>
    <property type="match status" value="1"/>
</dbReference>
<dbReference type="GO" id="GO:0006082">
    <property type="term" value="P:organic acid metabolic process"/>
    <property type="evidence" value="ECO:0007669"/>
    <property type="project" value="TreeGrafter"/>
</dbReference>
<keyword evidence="12" id="KW-0472">Membrane</keyword>
<evidence type="ECO:0000256" key="2">
    <source>
        <dbReference type="ARBA" id="ARBA00004524"/>
    </source>
</evidence>
<dbReference type="InterPro" id="IPR001128">
    <property type="entry name" value="Cyt_P450"/>
</dbReference>
<dbReference type="AlphaFoldDB" id="A0A8B9JTV6"/>
<dbReference type="PROSITE" id="PS00086">
    <property type="entry name" value="CYTOCHROME_P450"/>
    <property type="match status" value="1"/>
</dbReference>
<evidence type="ECO:0000313" key="16">
    <source>
        <dbReference type="Proteomes" id="UP000694621"/>
    </source>
</evidence>
<dbReference type="PANTHER" id="PTHR24300:SF301">
    <property type="entry name" value="CYP2J25 PROTEIN-RELATED"/>
    <property type="match status" value="1"/>
</dbReference>
<evidence type="ECO:0000256" key="12">
    <source>
        <dbReference type="ARBA" id="ARBA00023136"/>
    </source>
</evidence>
<reference evidence="15" key="1">
    <citation type="submission" date="2025-08" db="UniProtKB">
        <authorList>
            <consortium name="Ensembl"/>
        </authorList>
    </citation>
    <scope>IDENTIFICATION</scope>
</reference>
<dbReference type="CDD" id="cd11026">
    <property type="entry name" value="CYP2"/>
    <property type="match status" value="1"/>
</dbReference>
<protein>
    <submittedName>
        <fullName evidence="15">Cytochrome P450, family 2, subfamily P, polypeptide 6</fullName>
    </submittedName>
</protein>
<dbReference type="GO" id="GO:0005506">
    <property type="term" value="F:iron ion binding"/>
    <property type="evidence" value="ECO:0007669"/>
    <property type="project" value="InterPro"/>
</dbReference>
<dbReference type="Proteomes" id="UP000694621">
    <property type="component" value="Unplaced"/>
</dbReference>
<dbReference type="InterPro" id="IPR017972">
    <property type="entry name" value="Cyt_P450_CS"/>
</dbReference>
<dbReference type="PANTHER" id="PTHR24300">
    <property type="entry name" value="CYTOCHROME P450 508A4-RELATED"/>
    <property type="match status" value="1"/>
</dbReference>
<dbReference type="Ensembl" id="ENSAMXT00005029242.1">
    <property type="protein sequence ID" value="ENSAMXP00005026565.1"/>
    <property type="gene ID" value="ENSAMXG00005013078.1"/>
</dbReference>
<dbReference type="SUPFAM" id="SSF48264">
    <property type="entry name" value="Cytochrome P450"/>
    <property type="match status" value="1"/>
</dbReference>
<keyword evidence="8" id="KW-0492">Microsome</keyword>
<comment type="subcellular location">
    <subcellularLocation>
        <location evidence="3">Endoplasmic reticulum membrane</location>
    </subcellularLocation>
    <subcellularLocation>
        <location evidence="2">Microsome membrane</location>
    </subcellularLocation>
</comment>
<name>A0A8B9JTV6_ASTMX</name>
<accession>A0A8B9JTV6</accession>
<keyword evidence="11 14" id="KW-0503">Monooxygenase</keyword>
<evidence type="ECO:0000256" key="1">
    <source>
        <dbReference type="ARBA" id="ARBA00001971"/>
    </source>
</evidence>
<feature type="binding site" description="axial binding residue" evidence="13">
    <location>
        <position position="454"/>
    </location>
    <ligand>
        <name>heme</name>
        <dbReference type="ChEBI" id="CHEBI:30413"/>
    </ligand>
    <ligandPart>
        <name>Fe</name>
        <dbReference type="ChEBI" id="CHEBI:18248"/>
    </ligandPart>
</feature>
<dbReference type="PRINTS" id="PR00463">
    <property type="entry name" value="EP450I"/>
</dbReference>
<dbReference type="InterPro" id="IPR050182">
    <property type="entry name" value="Cytochrome_P450_fam2"/>
</dbReference>
<comment type="cofactor">
    <cofactor evidence="1 13">
        <name>heme</name>
        <dbReference type="ChEBI" id="CHEBI:30413"/>
    </cofactor>
</comment>
<keyword evidence="7" id="KW-0256">Endoplasmic reticulum</keyword>
<keyword evidence="9 14" id="KW-0560">Oxidoreductase</keyword>
<evidence type="ECO:0000313" key="15">
    <source>
        <dbReference type="Ensembl" id="ENSAMXP00005026565.1"/>
    </source>
</evidence>
<comment type="similarity">
    <text evidence="4 14">Belongs to the cytochrome P450 family.</text>
</comment>
<dbReference type="GO" id="GO:0016712">
    <property type="term" value="F:oxidoreductase activity, acting on paired donors, with incorporation or reduction of molecular oxygen, reduced flavin or flavoprotein as one donor, and incorporation of one atom of oxygen"/>
    <property type="evidence" value="ECO:0007669"/>
    <property type="project" value="InterPro"/>
</dbReference>
<dbReference type="PRINTS" id="PR00385">
    <property type="entry name" value="P450"/>
</dbReference>